<evidence type="ECO:0000313" key="2">
    <source>
        <dbReference type="Proteomes" id="UP000095200"/>
    </source>
</evidence>
<dbReference type="AlphaFoldDB" id="A0A194AGL0"/>
<organism evidence="1 2">
    <name type="scientific">Desulfoplanes formicivorans</name>
    <dbReference type="NCBI Taxonomy" id="1592317"/>
    <lineage>
        <taxon>Bacteria</taxon>
        <taxon>Pseudomonadati</taxon>
        <taxon>Thermodesulfobacteriota</taxon>
        <taxon>Desulfovibrionia</taxon>
        <taxon>Desulfovibrionales</taxon>
        <taxon>Desulfoplanaceae</taxon>
        <taxon>Desulfoplanes</taxon>
    </lineage>
</organism>
<comment type="caution">
    <text evidence="1">The sequence shown here is derived from an EMBL/GenBank/DDBJ whole genome shotgun (WGS) entry which is preliminary data.</text>
</comment>
<protein>
    <submittedName>
        <fullName evidence="1">Uncharacterized protein</fullName>
    </submittedName>
</protein>
<dbReference type="EMBL" id="BDFE01000009">
    <property type="protein sequence ID" value="GAU08216.1"/>
    <property type="molecule type" value="Genomic_DNA"/>
</dbReference>
<keyword evidence="2" id="KW-1185">Reference proteome</keyword>
<evidence type="ECO:0000313" key="1">
    <source>
        <dbReference type="EMBL" id="GAU08216.1"/>
    </source>
</evidence>
<proteinExistence type="predicted"/>
<reference evidence="2" key="1">
    <citation type="submission" date="2016-06" db="EMBL/GenBank/DDBJ databases">
        <title>Draft genome sequence of Desulfoplanes formicivorans strain Pf12B.</title>
        <authorList>
            <person name="Watanabe M."/>
            <person name="Kojima H."/>
            <person name="Fukui M."/>
        </authorList>
    </citation>
    <scope>NUCLEOTIDE SEQUENCE [LARGE SCALE GENOMIC DNA]</scope>
    <source>
        <strain evidence="2">Pf12B</strain>
    </source>
</reference>
<dbReference type="Proteomes" id="UP000095200">
    <property type="component" value="Unassembled WGS sequence"/>
</dbReference>
<accession>A0A194AGL0</accession>
<name>A0A194AGL0_9BACT</name>
<sequence length="65" mass="7294">MEGCKKSKPTRGGPGAHLVRTNRIPVPVHKGEYKMARPETGRAILFHRQPIQVTYLNPAELEARC</sequence>
<gene>
    <name evidence="1" type="ORF">DPF_0919</name>
</gene>